<name>A0A815ZGB2_9BILA</name>
<dbReference type="Proteomes" id="UP000681722">
    <property type="component" value="Unassembled WGS sequence"/>
</dbReference>
<evidence type="ECO:0000313" key="1">
    <source>
        <dbReference type="EMBL" id="CAF1461086.1"/>
    </source>
</evidence>
<evidence type="ECO:0000313" key="3">
    <source>
        <dbReference type="EMBL" id="CAF4254348.1"/>
    </source>
</evidence>
<dbReference type="AlphaFoldDB" id="A0A815ZGB2"/>
<keyword evidence="5" id="KW-1185">Reference proteome</keyword>
<protein>
    <submittedName>
        <fullName evidence="2">Uncharacterized protein</fullName>
    </submittedName>
</protein>
<sequence>SNEFVIQINDLKMTENDYKALGIVDRNLTWNNFLTVLRTLITIDPTDQDVFDAFIILRTDPNTNKIGIAKIKDLLSVVRKNTDDDDDDVYKEPRYTLRRSFYSIISYSDFKILLQRGIFRQILFSHRCSFKTLDNAIKELPD</sequence>
<evidence type="ECO:0000313" key="5">
    <source>
        <dbReference type="Proteomes" id="UP000663829"/>
    </source>
</evidence>
<evidence type="ECO:0000313" key="4">
    <source>
        <dbReference type="EMBL" id="CAF4452945.1"/>
    </source>
</evidence>
<organism evidence="2 5">
    <name type="scientific">Didymodactylos carnosus</name>
    <dbReference type="NCBI Taxonomy" id="1234261"/>
    <lineage>
        <taxon>Eukaryota</taxon>
        <taxon>Metazoa</taxon>
        <taxon>Spiralia</taxon>
        <taxon>Gnathifera</taxon>
        <taxon>Rotifera</taxon>
        <taxon>Eurotatoria</taxon>
        <taxon>Bdelloidea</taxon>
        <taxon>Philodinida</taxon>
        <taxon>Philodinidae</taxon>
        <taxon>Didymodactylos</taxon>
    </lineage>
</organism>
<feature type="non-terminal residue" evidence="2">
    <location>
        <position position="1"/>
    </location>
</feature>
<proteinExistence type="predicted"/>
<dbReference type="EMBL" id="CAJNOQ010032252">
    <property type="protein sequence ID" value="CAF1584243.1"/>
    <property type="molecule type" value="Genomic_DNA"/>
</dbReference>
<dbReference type="EMBL" id="CAJOBC010098266">
    <property type="protein sequence ID" value="CAF4452945.1"/>
    <property type="molecule type" value="Genomic_DNA"/>
</dbReference>
<dbReference type="Proteomes" id="UP000677228">
    <property type="component" value="Unassembled WGS sequence"/>
</dbReference>
<reference evidence="2" key="1">
    <citation type="submission" date="2021-02" db="EMBL/GenBank/DDBJ databases">
        <authorList>
            <person name="Nowell W R."/>
        </authorList>
    </citation>
    <scope>NUCLEOTIDE SEQUENCE</scope>
</reference>
<comment type="caution">
    <text evidence="2">The sequence shown here is derived from an EMBL/GenBank/DDBJ whole genome shotgun (WGS) entry which is preliminary data.</text>
</comment>
<dbReference type="EMBL" id="CAJOBA010052387">
    <property type="protein sequence ID" value="CAF4254348.1"/>
    <property type="molecule type" value="Genomic_DNA"/>
</dbReference>
<dbReference type="Proteomes" id="UP000663829">
    <property type="component" value="Unassembled WGS sequence"/>
</dbReference>
<dbReference type="Proteomes" id="UP000682733">
    <property type="component" value="Unassembled WGS sequence"/>
</dbReference>
<gene>
    <name evidence="2" type="ORF">GPM918_LOCUS41304</name>
    <name evidence="1" type="ORF">OVA965_LOCUS35245</name>
    <name evidence="4" type="ORF">SRO942_LOCUS42336</name>
    <name evidence="3" type="ORF">TMI583_LOCUS36204</name>
</gene>
<evidence type="ECO:0000313" key="2">
    <source>
        <dbReference type="EMBL" id="CAF1584243.1"/>
    </source>
</evidence>
<accession>A0A815ZGB2</accession>
<dbReference type="EMBL" id="CAJNOK010030529">
    <property type="protein sequence ID" value="CAF1461086.1"/>
    <property type="molecule type" value="Genomic_DNA"/>
</dbReference>